<gene>
    <name evidence="2" type="ORF">CCH79_00015159</name>
</gene>
<feature type="region of interest" description="Disordered" evidence="1">
    <location>
        <begin position="61"/>
        <end position="80"/>
    </location>
</feature>
<name>A0A315VH34_GAMAF</name>
<keyword evidence="3" id="KW-1185">Reference proteome</keyword>
<dbReference type="AlphaFoldDB" id="A0A315VH34"/>
<evidence type="ECO:0000313" key="2">
    <source>
        <dbReference type="EMBL" id="PWA22576.1"/>
    </source>
</evidence>
<proteinExistence type="predicted"/>
<dbReference type="EMBL" id="NHOQ01001703">
    <property type="protein sequence ID" value="PWA22576.1"/>
    <property type="molecule type" value="Genomic_DNA"/>
</dbReference>
<sequence length="284" mass="30140">MLQAICSRWETLIGTKTTGCTGMEEEELGWLQLGEYSEILSEELNLMGPQTDGWRLTQHLVTPPEDPSGPSVGDEEDKCDGEGASSHWISFNVAQLCRRKTERRFTLIQISSAKAFIVAEIEVSLTGGTGGCMLGGSEDDRCRLTRSKEPGFQIFLARPGPVFLSTQGLTQVPWGQGRSRGGGRLRGAGVQDGSVSLVVHQAGHKEAVLVLAEARSVPAGGPQTGLQVGVTAGGVTADGTVVSPMGARLEEILVALIQVLVLQAPLVLDVDVSVEFSCQSLVEL</sequence>
<accession>A0A315VH34</accession>
<reference evidence="2 3" key="1">
    <citation type="journal article" date="2018" name="G3 (Bethesda)">
        <title>A High-Quality Reference Genome for the Invasive Mosquitofish Gambusia affinis Using a Chicago Library.</title>
        <authorList>
            <person name="Hoffberg S.L."/>
            <person name="Troendle N.J."/>
            <person name="Glenn T.C."/>
            <person name="Mahmud O."/>
            <person name="Louha S."/>
            <person name="Chalopin D."/>
            <person name="Bennetzen J.L."/>
            <person name="Mauricio R."/>
        </authorList>
    </citation>
    <scope>NUCLEOTIDE SEQUENCE [LARGE SCALE GENOMIC DNA]</scope>
    <source>
        <strain evidence="2">NE01/NJP1002.9</strain>
        <tissue evidence="2">Muscle</tissue>
    </source>
</reference>
<dbReference type="Proteomes" id="UP000250572">
    <property type="component" value="Unassembled WGS sequence"/>
</dbReference>
<evidence type="ECO:0000313" key="3">
    <source>
        <dbReference type="Proteomes" id="UP000250572"/>
    </source>
</evidence>
<organism evidence="2 3">
    <name type="scientific">Gambusia affinis</name>
    <name type="common">Western mosquitofish</name>
    <name type="synonym">Heterandria affinis</name>
    <dbReference type="NCBI Taxonomy" id="33528"/>
    <lineage>
        <taxon>Eukaryota</taxon>
        <taxon>Metazoa</taxon>
        <taxon>Chordata</taxon>
        <taxon>Craniata</taxon>
        <taxon>Vertebrata</taxon>
        <taxon>Euteleostomi</taxon>
        <taxon>Actinopterygii</taxon>
        <taxon>Neopterygii</taxon>
        <taxon>Teleostei</taxon>
        <taxon>Neoteleostei</taxon>
        <taxon>Acanthomorphata</taxon>
        <taxon>Ovalentaria</taxon>
        <taxon>Atherinomorphae</taxon>
        <taxon>Cyprinodontiformes</taxon>
        <taxon>Poeciliidae</taxon>
        <taxon>Poeciliinae</taxon>
        <taxon>Gambusia</taxon>
    </lineage>
</organism>
<evidence type="ECO:0000256" key="1">
    <source>
        <dbReference type="SAM" id="MobiDB-lite"/>
    </source>
</evidence>
<protein>
    <submittedName>
        <fullName evidence="2">Uncharacterized protein</fullName>
    </submittedName>
</protein>
<comment type="caution">
    <text evidence="2">The sequence shown here is derived from an EMBL/GenBank/DDBJ whole genome shotgun (WGS) entry which is preliminary data.</text>
</comment>